<dbReference type="InterPro" id="IPR010989">
    <property type="entry name" value="SNARE"/>
</dbReference>
<evidence type="ECO:0000313" key="2">
    <source>
        <dbReference type="Ensembl" id="ENSSDAP00000015494.1"/>
    </source>
</evidence>
<reference evidence="2" key="2">
    <citation type="submission" date="2025-09" db="UniProtKB">
        <authorList>
            <consortium name="Ensembl"/>
        </authorList>
    </citation>
    <scope>IDENTIFICATION</scope>
</reference>
<dbReference type="Ensembl" id="ENSSDAT00000017584.1">
    <property type="protein sequence ID" value="ENSSDAP00000015494.1"/>
    <property type="gene ID" value="ENSSDAG00000013988.1"/>
</dbReference>
<keyword evidence="1" id="KW-0175">Coiled coil</keyword>
<dbReference type="SUPFAM" id="SSF47661">
    <property type="entry name" value="t-snare proteins"/>
    <property type="match status" value="1"/>
</dbReference>
<protein>
    <submittedName>
        <fullName evidence="2">Uncharacterized protein</fullName>
    </submittedName>
</protein>
<accession>A0A8C9URI6</accession>
<proteinExistence type="predicted"/>
<dbReference type="AlphaFoldDB" id="A0A8C9URI6"/>
<organism evidence="2 3">
    <name type="scientific">Spermophilus dauricus</name>
    <name type="common">Daurian ground squirrel</name>
    <dbReference type="NCBI Taxonomy" id="99837"/>
    <lineage>
        <taxon>Eukaryota</taxon>
        <taxon>Metazoa</taxon>
        <taxon>Chordata</taxon>
        <taxon>Craniata</taxon>
        <taxon>Vertebrata</taxon>
        <taxon>Euteleostomi</taxon>
        <taxon>Mammalia</taxon>
        <taxon>Eutheria</taxon>
        <taxon>Euarchontoglires</taxon>
        <taxon>Glires</taxon>
        <taxon>Rodentia</taxon>
        <taxon>Sciuromorpha</taxon>
        <taxon>Sciuridae</taxon>
        <taxon>Xerinae</taxon>
        <taxon>Marmotini</taxon>
        <taxon>Spermophilus</taxon>
    </lineage>
</organism>
<dbReference type="GO" id="GO:0016020">
    <property type="term" value="C:membrane"/>
    <property type="evidence" value="ECO:0007669"/>
    <property type="project" value="InterPro"/>
</dbReference>
<evidence type="ECO:0000256" key="1">
    <source>
        <dbReference type="ARBA" id="ARBA00023054"/>
    </source>
</evidence>
<dbReference type="Gene3D" id="1.20.58.70">
    <property type="match status" value="1"/>
</dbReference>
<name>A0A8C9URI6_SPEDA</name>
<evidence type="ECO:0000313" key="3">
    <source>
        <dbReference type="Proteomes" id="UP000694422"/>
    </source>
</evidence>
<dbReference type="Proteomes" id="UP000694422">
    <property type="component" value="Unplaced"/>
</dbReference>
<keyword evidence="3" id="KW-1185">Reference proteome</keyword>
<sequence length="88" mass="10172">MLLLLSKDFFKFNFPLNSWIASGITLVTSFIQIQYDVGRIKQKMKELASLHDKHLNRPTLDDSSEEEHAIEITTQEITQVRPQRILGS</sequence>
<dbReference type="GO" id="GO:0016192">
    <property type="term" value="P:vesicle-mediated transport"/>
    <property type="evidence" value="ECO:0007669"/>
    <property type="project" value="InterPro"/>
</dbReference>
<reference evidence="2" key="1">
    <citation type="submission" date="2025-08" db="UniProtKB">
        <authorList>
            <consortium name="Ensembl"/>
        </authorList>
    </citation>
    <scope>IDENTIFICATION</scope>
</reference>